<keyword evidence="1" id="KW-1133">Transmembrane helix</keyword>
<dbReference type="AlphaFoldDB" id="A0A7U1E1W4"/>
<geneLocation type="plasmid" evidence="2">
    <name>pESBL3215-IncF</name>
</geneLocation>
<reference evidence="2" key="1">
    <citation type="journal article" date="2021" name="Sci. Rep.">
        <title>Antibiotic resistance plasmid composition and architecture in Escherichia coli isolates from meat.</title>
        <authorList>
            <person name="Darphorn T.S."/>
            <person name="Bel K."/>
            <person name="Koenders-van Sint Anneland B.B."/>
            <person name="Brul S."/>
            <person name="Ter Kuile B.H."/>
        </authorList>
    </citation>
    <scope>NUCLEOTIDE SEQUENCE</scope>
    <source>
        <strain evidence="2">ESBL3215</strain>
    </source>
</reference>
<organism evidence="2">
    <name type="scientific">Escherichia coli</name>
    <dbReference type="NCBI Taxonomy" id="562"/>
    <lineage>
        <taxon>Bacteria</taxon>
        <taxon>Pseudomonadati</taxon>
        <taxon>Pseudomonadota</taxon>
        <taxon>Gammaproteobacteria</taxon>
        <taxon>Enterobacterales</taxon>
        <taxon>Enterobacteriaceae</taxon>
        <taxon>Escherichia</taxon>
    </lineage>
</organism>
<dbReference type="EMBL" id="MW390533">
    <property type="protein sequence ID" value="QQZ47348.1"/>
    <property type="molecule type" value="Genomic_DNA"/>
</dbReference>
<keyword evidence="1" id="KW-0472">Membrane</keyword>
<evidence type="ECO:0000256" key="1">
    <source>
        <dbReference type="SAM" id="Phobius"/>
    </source>
</evidence>
<accession>A0A7U1E1W4</accession>
<name>A0A7U1E1W4_ECOLX</name>
<keyword evidence="1" id="KW-0812">Transmembrane</keyword>
<keyword evidence="2" id="KW-0614">Plasmid</keyword>
<feature type="transmembrane region" description="Helical" evidence="1">
    <location>
        <begin position="9"/>
        <end position="28"/>
    </location>
</feature>
<protein>
    <submittedName>
        <fullName evidence="2">Uncharacterized protein</fullName>
    </submittedName>
</protein>
<evidence type="ECO:0000313" key="2">
    <source>
        <dbReference type="EMBL" id="QQZ47348.1"/>
    </source>
</evidence>
<proteinExistence type="predicted"/>
<sequence>MKKRGQNKFTYGFPGFSWAIKIMGWYLWGLHCPTLFHALH</sequence>